<evidence type="ECO:0000313" key="2">
    <source>
        <dbReference type="EMBL" id="KAK5080165.1"/>
    </source>
</evidence>
<evidence type="ECO:0000313" key="3">
    <source>
        <dbReference type="Proteomes" id="UP001309876"/>
    </source>
</evidence>
<dbReference type="EMBL" id="JAVRRJ010000020">
    <property type="protein sequence ID" value="KAK5080165.1"/>
    <property type="molecule type" value="Genomic_DNA"/>
</dbReference>
<dbReference type="InterPro" id="IPR051035">
    <property type="entry name" value="Mito_inheritance_9"/>
</dbReference>
<evidence type="ECO:0000259" key="1">
    <source>
        <dbReference type="Pfam" id="PF01636"/>
    </source>
</evidence>
<keyword evidence="3" id="KW-1185">Reference proteome</keyword>
<feature type="domain" description="Aminoglycoside phosphotransferase" evidence="1">
    <location>
        <begin position="55"/>
        <end position="280"/>
    </location>
</feature>
<dbReference type="InterPro" id="IPR011009">
    <property type="entry name" value="Kinase-like_dom_sf"/>
</dbReference>
<name>A0AAN7SL89_9EURO</name>
<dbReference type="CDD" id="cd05120">
    <property type="entry name" value="APH_ChoK_like"/>
    <property type="match status" value="1"/>
</dbReference>
<protein>
    <recommendedName>
        <fullName evidence="1">Aminoglycoside phosphotransferase domain-containing protein</fullName>
    </recommendedName>
</protein>
<proteinExistence type="predicted"/>
<comment type="caution">
    <text evidence="2">The sequence shown here is derived from an EMBL/GenBank/DDBJ whole genome shotgun (WGS) entry which is preliminary data.</text>
</comment>
<dbReference type="AlphaFoldDB" id="A0AAN7SL89"/>
<reference evidence="2 3" key="1">
    <citation type="submission" date="2023-08" db="EMBL/GenBank/DDBJ databases">
        <title>Black Yeasts Isolated from many extreme environments.</title>
        <authorList>
            <person name="Coleine C."/>
            <person name="Stajich J.E."/>
            <person name="Selbmann L."/>
        </authorList>
    </citation>
    <scope>NUCLEOTIDE SEQUENCE [LARGE SCALE GENOMIC DNA]</scope>
    <source>
        <strain evidence="2 3">CCFEE 5910</strain>
    </source>
</reference>
<dbReference type="SUPFAM" id="SSF56112">
    <property type="entry name" value="Protein kinase-like (PK-like)"/>
    <property type="match status" value="1"/>
</dbReference>
<dbReference type="InterPro" id="IPR002575">
    <property type="entry name" value="Aminoglycoside_PTrfase"/>
</dbReference>
<dbReference type="Gene3D" id="3.90.1200.10">
    <property type="match status" value="1"/>
</dbReference>
<dbReference type="PANTHER" id="PTHR36091">
    <property type="entry name" value="ALTERED INHERITANCE OF MITOCHONDRIA PROTEIN 9, MITOCHONDRIAL"/>
    <property type="match status" value="1"/>
</dbReference>
<dbReference type="PANTHER" id="PTHR36091:SF2">
    <property type="entry name" value="AMINOGLYCOSIDE PHOSPHOTRANSFERASE DOMAIN-CONTAINING PROTEIN"/>
    <property type="match status" value="1"/>
</dbReference>
<dbReference type="Gene3D" id="3.30.200.20">
    <property type="entry name" value="Phosphorylase Kinase, domain 1"/>
    <property type="match status" value="1"/>
</dbReference>
<dbReference type="Pfam" id="PF01636">
    <property type="entry name" value="APH"/>
    <property type="match status" value="1"/>
</dbReference>
<accession>A0AAN7SL89</accession>
<gene>
    <name evidence="2" type="ORF">LTR05_008771</name>
</gene>
<dbReference type="Proteomes" id="UP001309876">
    <property type="component" value="Unassembled WGS sequence"/>
</dbReference>
<organism evidence="2 3">
    <name type="scientific">Lithohypha guttulata</name>
    <dbReference type="NCBI Taxonomy" id="1690604"/>
    <lineage>
        <taxon>Eukaryota</taxon>
        <taxon>Fungi</taxon>
        <taxon>Dikarya</taxon>
        <taxon>Ascomycota</taxon>
        <taxon>Pezizomycotina</taxon>
        <taxon>Eurotiomycetes</taxon>
        <taxon>Chaetothyriomycetidae</taxon>
        <taxon>Chaetothyriales</taxon>
        <taxon>Trichomeriaceae</taxon>
        <taxon>Lithohypha</taxon>
    </lineage>
</organism>
<sequence>MVYGPELFEYTSGRWLYNESTRLAERRVVFNVDELKKAVAKCLNQPESEVREVVKLAEGGFNRVFQLTMRDGTEVLARLPYPSTKPKRFAVASEVATLELVRSHGIPVPKVLHYSPDAENPVGAEFIIMEKLPGRPLGDQWFSLSEDQRLKVISEVVRTEVNLSKIDLPAYGSIYYKHDLPADVSHTMFASASDDKGFCVGPDVSLRWWYKERESLDVQRGPQEHADNLKKYLKIASYLVPQEARFHKPVLRHPDLQPNNIFVSENFDIVGMIDWQHCSVLPQFLAAGIPKYFQNYHDEESLQFIPPQLPSNLAEMDNEEQAEVLERFRRRHLHFFYLGFTQRFHPAHFEALNRRTDLLTRKLVNHAGEPWEGNNIPLKSDLIHITQVWRELMEDNGYDQETLPSCPISFTEAEVQRTIGILGQQEDTDTQLSDVRDAIGITVDGWTSNEEYDNAVEHARLIKRQGLESLDTEEEKEMTLKHWPFDDFDEEDL</sequence>
<dbReference type="GO" id="GO:0005739">
    <property type="term" value="C:mitochondrion"/>
    <property type="evidence" value="ECO:0007669"/>
    <property type="project" value="TreeGrafter"/>
</dbReference>